<dbReference type="SUPFAM" id="SSF52540">
    <property type="entry name" value="P-loop containing nucleoside triphosphate hydrolases"/>
    <property type="match status" value="1"/>
</dbReference>
<evidence type="ECO:0000313" key="2">
    <source>
        <dbReference type="EMBL" id="AKB64373.1"/>
    </source>
</evidence>
<dbReference type="InterPro" id="IPR041685">
    <property type="entry name" value="AAA_GajA/Old/RecF-like"/>
</dbReference>
<name>A0A0E3RHE8_METMZ</name>
<dbReference type="Gene3D" id="3.40.50.300">
    <property type="entry name" value="P-loop containing nucleotide triphosphate hydrolases"/>
    <property type="match status" value="1"/>
</dbReference>
<dbReference type="PANTHER" id="PTHR43581">
    <property type="entry name" value="ATP/GTP PHOSPHATASE"/>
    <property type="match status" value="1"/>
</dbReference>
<dbReference type="InterPro" id="IPR051396">
    <property type="entry name" value="Bact_Antivir_Def_Nuclease"/>
</dbReference>
<dbReference type="PATRIC" id="fig|213585.10.peg.1471"/>
<dbReference type="GeneID" id="24838824"/>
<evidence type="ECO:0000259" key="1">
    <source>
        <dbReference type="Pfam" id="PF13175"/>
    </source>
</evidence>
<feature type="domain" description="Endonuclease GajA/Old nuclease/RecF-like AAA" evidence="1">
    <location>
        <begin position="4"/>
        <end position="381"/>
    </location>
</feature>
<proteinExistence type="predicted"/>
<evidence type="ECO:0000313" key="3">
    <source>
        <dbReference type="Proteomes" id="UP000033097"/>
    </source>
</evidence>
<reference evidence="2 3" key="1">
    <citation type="submission" date="2014-07" db="EMBL/GenBank/DDBJ databases">
        <title>Methanogenic archaea and the global carbon cycle.</title>
        <authorList>
            <person name="Henriksen J.R."/>
            <person name="Luke J."/>
            <person name="Reinhart S."/>
            <person name="Benedict M.N."/>
            <person name="Youngblut N.D."/>
            <person name="Metcalf M.E."/>
            <person name="Whitaker R.J."/>
            <person name="Metcalf W.W."/>
        </authorList>
    </citation>
    <scope>NUCLEOTIDE SEQUENCE [LARGE SCALE GENOMIC DNA]</scope>
    <source>
        <strain evidence="2 3">S-6</strain>
    </source>
</reference>
<dbReference type="RefSeq" id="WP_048046372.1">
    <property type="nucleotide sequence ID" value="NZ_CP009512.1"/>
</dbReference>
<dbReference type="InterPro" id="IPR027417">
    <property type="entry name" value="P-loop_NTPase"/>
</dbReference>
<dbReference type="Pfam" id="PF13175">
    <property type="entry name" value="AAA_15"/>
    <property type="match status" value="1"/>
</dbReference>
<dbReference type="AlphaFoldDB" id="A0A0E3RHE8"/>
<dbReference type="HOGENOM" id="CLU_032548_1_1_2"/>
<sequence length="446" mass="50903">MIILYVDNFRGFHETYIPFTNVNFLMGENSTGKSSILSLLNLLDNTGFWLNQKFNYEDIHLGSFSEIADSNIDKNFFKIGVFGLNSKPTKGEDSYKSIFMKFENDKGLPYITDFSYISKDHTVIANIGKKSIKYKVKEISTIPEDPSEALTFFKNWIQEVDINIKNKGYNIIKIPSRTPLPIIGSFIEAELETKKKETTDPSNKAKVASQLNHVIFPSFIGKFCWIAPIRAKPKRTYDNYGVSPSSEGDHAPYLLNRFLNFSKSSNKKDVLSSIESFGVQSGLFDSINTVPFGKDETSPFQLDIILNNKNFKISNVGYGVSQALPIIVEIISRSKNTSYAIQQPEVHLHPRAQAALGEFIYSMHLAESKNFVIETHSEYLINRFRIKISQNESKKVDSQVLFFERTDNGNKVHIIEIDNKGRYSEDQPEAFMNFFVKEELDLLEIF</sequence>
<dbReference type="PANTHER" id="PTHR43581:SF2">
    <property type="entry name" value="EXCINUCLEASE ATPASE SUBUNIT"/>
    <property type="match status" value="1"/>
</dbReference>
<dbReference type="KEGG" id="mmj:MSMAS_1177"/>
<protein>
    <recommendedName>
        <fullName evidence="1">Endonuclease GajA/Old nuclease/RecF-like AAA domain-containing protein</fullName>
    </recommendedName>
</protein>
<accession>A0A0E3RHE8</accession>
<dbReference type="Proteomes" id="UP000033097">
    <property type="component" value="Chromosome"/>
</dbReference>
<organism evidence="2 3">
    <name type="scientific">Methanosarcina mazei S-6</name>
    <dbReference type="NCBI Taxonomy" id="213585"/>
    <lineage>
        <taxon>Archaea</taxon>
        <taxon>Methanobacteriati</taxon>
        <taxon>Methanobacteriota</taxon>
        <taxon>Stenosarchaea group</taxon>
        <taxon>Methanomicrobia</taxon>
        <taxon>Methanosarcinales</taxon>
        <taxon>Methanosarcinaceae</taxon>
        <taxon>Methanosarcina</taxon>
    </lineage>
</organism>
<dbReference type="EMBL" id="CP009512">
    <property type="protein sequence ID" value="AKB64373.1"/>
    <property type="molecule type" value="Genomic_DNA"/>
</dbReference>
<gene>
    <name evidence="2" type="ORF">MSMAS_1177</name>
</gene>